<evidence type="ECO:0000313" key="5">
    <source>
        <dbReference type="EMBL" id="MBW8687075.1"/>
    </source>
</evidence>
<name>A0ABS7GIK8_9BACT</name>
<dbReference type="PANTHER" id="PTHR42885">
    <property type="entry name" value="HISTIDINOL-PHOSPHATE AMINOTRANSFERASE-RELATED"/>
    <property type="match status" value="1"/>
</dbReference>
<keyword evidence="3" id="KW-0808">Transferase</keyword>
<dbReference type="InterPro" id="IPR004839">
    <property type="entry name" value="Aminotransferase_I/II_large"/>
</dbReference>
<dbReference type="PROSITE" id="PS00105">
    <property type="entry name" value="AA_TRANSFER_CLASS_1"/>
    <property type="match status" value="1"/>
</dbReference>
<evidence type="ECO:0000256" key="2">
    <source>
        <dbReference type="ARBA" id="ARBA00022898"/>
    </source>
</evidence>
<dbReference type="Gene3D" id="3.40.640.10">
    <property type="entry name" value="Type I PLP-dependent aspartate aminotransferase-like (Major domain)"/>
    <property type="match status" value="1"/>
</dbReference>
<reference evidence="5 6" key="1">
    <citation type="submission" date="2021-08" db="EMBL/GenBank/DDBJ databases">
        <title>The genome sequence of Chitinophaga sp. B61.</title>
        <authorList>
            <person name="Zhang X."/>
        </authorList>
    </citation>
    <scope>NUCLEOTIDE SEQUENCE [LARGE SCALE GENOMIC DNA]</scope>
    <source>
        <strain evidence="5 6">B61</strain>
    </source>
</reference>
<dbReference type="CDD" id="cd00609">
    <property type="entry name" value="AAT_like"/>
    <property type="match status" value="1"/>
</dbReference>
<gene>
    <name evidence="5" type="ORF">K1Y79_22250</name>
</gene>
<dbReference type="Gene3D" id="3.90.1150.10">
    <property type="entry name" value="Aspartate Aminotransferase, domain 1"/>
    <property type="match status" value="1"/>
</dbReference>
<dbReference type="InterPro" id="IPR004838">
    <property type="entry name" value="NHTrfase_class1_PyrdxlP-BS"/>
</dbReference>
<feature type="domain" description="Aminotransferase class I/classII large" evidence="4">
    <location>
        <begin position="20"/>
        <end position="330"/>
    </location>
</feature>
<evidence type="ECO:0000256" key="1">
    <source>
        <dbReference type="ARBA" id="ARBA00001933"/>
    </source>
</evidence>
<protein>
    <recommendedName>
        <fullName evidence="3">Aminotransferase</fullName>
        <ecNumber evidence="3">2.6.1.-</ecNumber>
    </recommendedName>
</protein>
<proteinExistence type="inferred from homology"/>
<dbReference type="PANTHER" id="PTHR42885:SF1">
    <property type="entry name" value="THREONINE-PHOSPHATE DECARBOXYLASE"/>
    <property type="match status" value="1"/>
</dbReference>
<dbReference type="InterPro" id="IPR015422">
    <property type="entry name" value="PyrdxlP-dep_Trfase_small"/>
</dbReference>
<keyword evidence="3 5" id="KW-0032">Aminotransferase</keyword>
<sequence length="342" mass="38122">MINGHGDDRYLFNYPVNADFSSNVYYEGFSEGLQEHLTGRLQKLNNYPEANAQSLQHALADWHQLSAPQVLVTNGATEAFYLVAHAFRRRSVTVAIPAFAEYEDACQANDLEISFISYDELNADTRCWSDLVFFGNPNNPTGAILSVDTVREILLSHPQTTFVIDEAYVDFTEAAISMVPFLDQHPNLVIIKSLTKTYAIPGLRLGYILSSEAMIAKLLSAKMPWSVNTLAIEAGLYITRHSDQLQLPIRALRRDTAELIAQLSAVDGIRIRDTHTNFFLCDTTAGTAADLKQYLLAQHGLLIRDAANFRSLTPQHFRIATQRPADNHSLVKGISAWISSFS</sequence>
<organism evidence="5 6">
    <name type="scientific">Chitinophaga rhizophila</name>
    <dbReference type="NCBI Taxonomy" id="2866212"/>
    <lineage>
        <taxon>Bacteria</taxon>
        <taxon>Pseudomonadati</taxon>
        <taxon>Bacteroidota</taxon>
        <taxon>Chitinophagia</taxon>
        <taxon>Chitinophagales</taxon>
        <taxon>Chitinophagaceae</taxon>
        <taxon>Chitinophaga</taxon>
    </lineage>
</organism>
<dbReference type="InterPro" id="IPR015424">
    <property type="entry name" value="PyrdxlP-dep_Trfase"/>
</dbReference>
<dbReference type="RefSeq" id="WP_220252401.1">
    <property type="nucleotide sequence ID" value="NZ_JAICCF010000004.1"/>
</dbReference>
<dbReference type="Proteomes" id="UP000812961">
    <property type="component" value="Unassembled WGS sequence"/>
</dbReference>
<dbReference type="InterPro" id="IPR015421">
    <property type="entry name" value="PyrdxlP-dep_Trfase_major"/>
</dbReference>
<keyword evidence="6" id="KW-1185">Reference proteome</keyword>
<comment type="caution">
    <text evidence="5">The sequence shown here is derived from an EMBL/GenBank/DDBJ whole genome shotgun (WGS) entry which is preliminary data.</text>
</comment>
<dbReference type="EC" id="2.6.1.-" evidence="3"/>
<dbReference type="GO" id="GO:0008483">
    <property type="term" value="F:transaminase activity"/>
    <property type="evidence" value="ECO:0007669"/>
    <property type="project" value="UniProtKB-KW"/>
</dbReference>
<comment type="cofactor">
    <cofactor evidence="1 3">
        <name>pyridoxal 5'-phosphate</name>
        <dbReference type="ChEBI" id="CHEBI:597326"/>
    </cofactor>
</comment>
<dbReference type="Pfam" id="PF00155">
    <property type="entry name" value="Aminotran_1_2"/>
    <property type="match status" value="1"/>
</dbReference>
<dbReference type="SUPFAM" id="SSF53383">
    <property type="entry name" value="PLP-dependent transferases"/>
    <property type="match status" value="1"/>
</dbReference>
<evidence type="ECO:0000313" key="6">
    <source>
        <dbReference type="Proteomes" id="UP000812961"/>
    </source>
</evidence>
<evidence type="ECO:0000256" key="3">
    <source>
        <dbReference type="RuleBase" id="RU000481"/>
    </source>
</evidence>
<comment type="similarity">
    <text evidence="3">Belongs to the class-I pyridoxal-phosphate-dependent aminotransferase family.</text>
</comment>
<keyword evidence="2" id="KW-0663">Pyridoxal phosphate</keyword>
<accession>A0ABS7GIK8</accession>
<evidence type="ECO:0000259" key="4">
    <source>
        <dbReference type="Pfam" id="PF00155"/>
    </source>
</evidence>
<dbReference type="EMBL" id="JAICCF010000004">
    <property type="protein sequence ID" value="MBW8687075.1"/>
    <property type="molecule type" value="Genomic_DNA"/>
</dbReference>